<dbReference type="InterPro" id="IPR000182">
    <property type="entry name" value="GNAT_dom"/>
</dbReference>
<dbReference type="Gene3D" id="3.40.630.30">
    <property type="match status" value="1"/>
</dbReference>
<dbReference type="Pfam" id="PF00583">
    <property type="entry name" value="Acetyltransf_1"/>
    <property type="match status" value="1"/>
</dbReference>
<keyword evidence="3" id="KW-1185">Reference proteome</keyword>
<dbReference type="PROSITE" id="PS51186">
    <property type="entry name" value="GNAT"/>
    <property type="match status" value="1"/>
</dbReference>
<sequence>MLIREIKPDDAESFVYLIKQVEAEAEFMLMEAGERKISPEQQRKGLEQLGKESNSTIFVAEQEGGKLLGYLIVIGGNARRTKHSVYLVIGISTQYQGLGIGTKLFKQLEEWATLHNIHRLELSVVTRNKAGLRLYKKMGFEIEGTKRHSLLIDGEFVDEYYMSKLL</sequence>
<dbReference type="OrthoDB" id="9773249at2"/>
<dbReference type="PANTHER" id="PTHR43415:SF3">
    <property type="entry name" value="GNAT-FAMILY ACETYLTRANSFERASE"/>
    <property type="match status" value="1"/>
</dbReference>
<name>A0A0C2RKY6_9BACL</name>
<comment type="caution">
    <text evidence="2">The sequence shown here is derived from an EMBL/GenBank/DDBJ whole genome shotgun (WGS) entry which is preliminary data.</text>
</comment>
<evidence type="ECO:0000313" key="3">
    <source>
        <dbReference type="Proteomes" id="UP000031972"/>
    </source>
</evidence>
<dbReference type="PANTHER" id="PTHR43415">
    <property type="entry name" value="SPERMIDINE N(1)-ACETYLTRANSFERASE"/>
    <property type="match status" value="1"/>
</dbReference>
<dbReference type="InterPro" id="IPR016181">
    <property type="entry name" value="Acyl_CoA_acyltransferase"/>
</dbReference>
<dbReference type="GO" id="GO:0016747">
    <property type="term" value="F:acyltransferase activity, transferring groups other than amino-acyl groups"/>
    <property type="evidence" value="ECO:0007669"/>
    <property type="project" value="InterPro"/>
</dbReference>
<evidence type="ECO:0000313" key="2">
    <source>
        <dbReference type="EMBL" id="KIL50905.1"/>
    </source>
</evidence>
<proteinExistence type="predicted"/>
<evidence type="ECO:0000259" key="1">
    <source>
        <dbReference type="PROSITE" id="PS51186"/>
    </source>
</evidence>
<feature type="domain" description="N-acetyltransferase" evidence="1">
    <location>
        <begin position="1"/>
        <end position="166"/>
    </location>
</feature>
<dbReference type="AlphaFoldDB" id="A0A0C2RKY6"/>
<accession>A0A0C2RKY6</accession>
<dbReference type="EMBL" id="JXRR01000008">
    <property type="protein sequence ID" value="KIL50905.1"/>
    <property type="molecule type" value="Genomic_DNA"/>
</dbReference>
<dbReference type="RefSeq" id="WP_041055129.1">
    <property type="nucleotide sequence ID" value="NZ_JXRR01000008.1"/>
</dbReference>
<dbReference type="Proteomes" id="UP000031972">
    <property type="component" value="Unassembled WGS sequence"/>
</dbReference>
<keyword evidence="2" id="KW-0808">Transferase</keyword>
<reference evidence="2 3" key="1">
    <citation type="submission" date="2015-01" db="EMBL/GenBank/DDBJ databases">
        <title>Jeotgalibacillus campisalis genome sequencing.</title>
        <authorList>
            <person name="Goh K.M."/>
            <person name="Chan K.-G."/>
            <person name="Yaakop A.S."/>
            <person name="Ee R."/>
            <person name="Gan H.M."/>
            <person name="Chan C.S."/>
        </authorList>
    </citation>
    <scope>NUCLEOTIDE SEQUENCE [LARGE SCALE GENOMIC DNA]</scope>
    <source>
        <strain evidence="2 3">SF-57</strain>
    </source>
</reference>
<protein>
    <submittedName>
        <fullName evidence="2">GCN5 family N-acetyltransferase</fullName>
    </submittedName>
</protein>
<gene>
    <name evidence="2" type="ORF">KR50_07860</name>
</gene>
<dbReference type="PATRIC" id="fig|220754.4.peg.806"/>
<organism evidence="2 3">
    <name type="scientific">Jeotgalibacillus campisalis</name>
    <dbReference type="NCBI Taxonomy" id="220754"/>
    <lineage>
        <taxon>Bacteria</taxon>
        <taxon>Bacillati</taxon>
        <taxon>Bacillota</taxon>
        <taxon>Bacilli</taxon>
        <taxon>Bacillales</taxon>
        <taxon>Caryophanaceae</taxon>
        <taxon>Jeotgalibacillus</taxon>
    </lineage>
</organism>
<dbReference type="CDD" id="cd04301">
    <property type="entry name" value="NAT_SF"/>
    <property type="match status" value="1"/>
</dbReference>
<dbReference type="SUPFAM" id="SSF55729">
    <property type="entry name" value="Acyl-CoA N-acyltransferases (Nat)"/>
    <property type="match status" value="1"/>
</dbReference>